<evidence type="ECO:0000313" key="1">
    <source>
        <dbReference type="EMBL" id="MBE1554784.1"/>
    </source>
</evidence>
<sequence length="149" mass="17578">MNWSIVAVGLSLIAILLSVYQFHKSSLLSKPSFYIDLWKRMGETENLELKILERSNTDYFLEDVSLLTESGEEIHLDHNYNRHRILVTIPDGDYMFGLKCRLIIRYRLKNNSRYQATSPELILNNKFSKNEDFEHYLNIVSEVTNKIFE</sequence>
<dbReference type="RefSeq" id="WP_192598537.1">
    <property type="nucleotide sequence ID" value="NZ_JADBEL010000008.1"/>
</dbReference>
<name>A0A927MNP5_9BACL</name>
<organism evidence="1 2">
    <name type="scientific">Sporosarcina limicola</name>
    <dbReference type="NCBI Taxonomy" id="34101"/>
    <lineage>
        <taxon>Bacteria</taxon>
        <taxon>Bacillati</taxon>
        <taxon>Bacillota</taxon>
        <taxon>Bacilli</taxon>
        <taxon>Bacillales</taxon>
        <taxon>Caryophanaceae</taxon>
        <taxon>Sporosarcina</taxon>
    </lineage>
</organism>
<dbReference type="Proteomes" id="UP000658225">
    <property type="component" value="Unassembled WGS sequence"/>
</dbReference>
<keyword evidence="2" id="KW-1185">Reference proteome</keyword>
<reference evidence="1" key="1">
    <citation type="submission" date="2020-10" db="EMBL/GenBank/DDBJ databases">
        <title>Genomic Encyclopedia of Type Strains, Phase IV (KMG-IV): sequencing the most valuable type-strain genomes for metagenomic binning, comparative biology and taxonomic classification.</title>
        <authorList>
            <person name="Goeker M."/>
        </authorList>
    </citation>
    <scope>NUCLEOTIDE SEQUENCE</scope>
    <source>
        <strain evidence="1">DSM 13886</strain>
    </source>
</reference>
<dbReference type="AlphaFoldDB" id="A0A927MNP5"/>
<protein>
    <submittedName>
        <fullName evidence="1">Uncharacterized protein</fullName>
    </submittedName>
</protein>
<dbReference type="EMBL" id="JADBEL010000008">
    <property type="protein sequence ID" value="MBE1554784.1"/>
    <property type="molecule type" value="Genomic_DNA"/>
</dbReference>
<accession>A0A927MNP5</accession>
<proteinExistence type="predicted"/>
<evidence type="ECO:0000313" key="2">
    <source>
        <dbReference type="Proteomes" id="UP000658225"/>
    </source>
</evidence>
<comment type="caution">
    <text evidence="1">The sequence shown here is derived from an EMBL/GenBank/DDBJ whole genome shotgun (WGS) entry which is preliminary data.</text>
</comment>
<gene>
    <name evidence="1" type="ORF">H4683_001862</name>
</gene>